<dbReference type="Proteomes" id="UP000009168">
    <property type="component" value="Unassembled WGS sequence"/>
</dbReference>
<keyword evidence="2" id="KW-1185">Reference proteome</keyword>
<sequence>MENQDIFSCLKMVQNSLNYSLIENLQKLQDNKIEQNFESQLCFIETFKEQIINEICQVTNLLICKLQSPKKSNKNEQLKSIKQDQQNQEQVQTKQCVHTLSKPQEQPEQQQVILLSCEEEDQSEYDIKTHQKKRKDIILKRENIQKTIYQQFLNSYDPIKRNKSQIIYYISEQTGWSVSTIQNIIRKFEFKKVNPIIYKNQTKILEFMQKSQEQGQLGKRKSLQNNDQDCDLNYLDSTGEKTSKLLNSGYSITLQTKKIIKQEYIEKSRLIDTQQ</sequence>
<protein>
    <submittedName>
        <fullName evidence="1">Uncharacterized protein</fullName>
    </submittedName>
</protein>
<dbReference type="InParanoid" id="I7MF52"/>
<accession>I7MF52</accession>
<dbReference type="EMBL" id="GG662639">
    <property type="protein sequence ID" value="EAR99342.2"/>
    <property type="molecule type" value="Genomic_DNA"/>
</dbReference>
<dbReference type="GeneID" id="7835780"/>
<organism evidence="1 2">
    <name type="scientific">Tetrahymena thermophila (strain SB210)</name>
    <dbReference type="NCBI Taxonomy" id="312017"/>
    <lineage>
        <taxon>Eukaryota</taxon>
        <taxon>Sar</taxon>
        <taxon>Alveolata</taxon>
        <taxon>Ciliophora</taxon>
        <taxon>Intramacronucleata</taxon>
        <taxon>Oligohymenophorea</taxon>
        <taxon>Hymenostomatida</taxon>
        <taxon>Tetrahymenina</taxon>
        <taxon>Tetrahymenidae</taxon>
        <taxon>Tetrahymena</taxon>
    </lineage>
</organism>
<name>I7MF52_TETTS</name>
<evidence type="ECO:0000313" key="2">
    <source>
        <dbReference type="Proteomes" id="UP000009168"/>
    </source>
</evidence>
<dbReference type="AlphaFoldDB" id="I7MF52"/>
<gene>
    <name evidence="1" type="ORF">TTHERM_00131100</name>
</gene>
<dbReference type="RefSeq" id="XP_001019587.2">
    <property type="nucleotide sequence ID" value="XM_001019587.3"/>
</dbReference>
<dbReference type="HOGENOM" id="CLU_1013663_0_0_1"/>
<dbReference type="KEGG" id="tet:TTHERM_00131100"/>
<reference evidence="2" key="1">
    <citation type="journal article" date="2006" name="PLoS Biol.">
        <title>Macronuclear genome sequence of the ciliate Tetrahymena thermophila, a model eukaryote.</title>
        <authorList>
            <person name="Eisen J.A."/>
            <person name="Coyne R.S."/>
            <person name="Wu M."/>
            <person name="Wu D."/>
            <person name="Thiagarajan M."/>
            <person name="Wortman J.R."/>
            <person name="Badger J.H."/>
            <person name="Ren Q."/>
            <person name="Amedeo P."/>
            <person name="Jones K.M."/>
            <person name="Tallon L.J."/>
            <person name="Delcher A.L."/>
            <person name="Salzberg S.L."/>
            <person name="Silva J.C."/>
            <person name="Haas B.J."/>
            <person name="Majoros W.H."/>
            <person name="Farzad M."/>
            <person name="Carlton J.M."/>
            <person name="Smith R.K. Jr."/>
            <person name="Garg J."/>
            <person name="Pearlman R.E."/>
            <person name="Karrer K.M."/>
            <person name="Sun L."/>
            <person name="Manning G."/>
            <person name="Elde N.C."/>
            <person name="Turkewitz A.P."/>
            <person name="Asai D.J."/>
            <person name="Wilkes D.E."/>
            <person name="Wang Y."/>
            <person name="Cai H."/>
            <person name="Collins K."/>
            <person name="Stewart B.A."/>
            <person name="Lee S.R."/>
            <person name="Wilamowska K."/>
            <person name="Weinberg Z."/>
            <person name="Ruzzo W.L."/>
            <person name="Wloga D."/>
            <person name="Gaertig J."/>
            <person name="Frankel J."/>
            <person name="Tsao C.-C."/>
            <person name="Gorovsky M.A."/>
            <person name="Keeling P.J."/>
            <person name="Waller R.F."/>
            <person name="Patron N.J."/>
            <person name="Cherry J.M."/>
            <person name="Stover N.A."/>
            <person name="Krieger C.J."/>
            <person name="del Toro C."/>
            <person name="Ryder H.F."/>
            <person name="Williamson S.C."/>
            <person name="Barbeau R.A."/>
            <person name="Hamilton E.P."/>
            <person name="Orias E."/>
        </authorList>
    </citation>
    <scope>NUCLEOTIDE SEQUENCE [LARGE SCALE GENOMIC DNA]</scope>
    <source>
        <strain evidence="2">SB210</strain>
    </source>
</reference>
<evidence type="ECO:0000313" key="1">
    <source>
        <dbReference type="EMBL" id="EAR99342.2"/>
    </source>
</evidence>
<proteinExistence type="predicted"/>